<dbReference type="EMBL" id="JAVIJF010000012">
    <property type="protein sequence ID" value="MDX8526353.1"/>
    <property type="molecule type" value="Genomic_DNA"/>
</dbReference>
<evidence type="ECO:0000313" key="2">
    <source>
        <dbReference type="Proteomes" id="UP001276840"/>
    </source>
</evidence>
<reference evidence="1 2" key="1">
    <citation type="submission" date="2023-08" db="EMBL/GenBank/DDBJ databases">
        <title>Implementing the SeqCode for naming new Mesorhizobium species isolated from Vachellia karroo root nodules.</title>
        <authorList>
            <person name="Van Lill M."/>
        </authorList>
    </citation>
    <scope>NUCLEOTIDE SEQUENCE [LARGE SCALE GENOMIC DNA]</scope>
    <source>
        <strain evidence="1 2">MSK 1335</strain>
    </source>
</reference>
<accession>A0ABU4ZLV4</accession>
<evidence type="ECO:0000313" key="1">
    <source>
        <dbReference type="EMBL" id="MDX8526353.1"/>
    </source>
</evidence>
<keyword evidence="2" id="KW-1185">Reference proteome</keyword>
<dbReference type="RefSeq" id="WP_320234298.1">
    <property type="nucleotide sequence ID" value="NZ_JAVIJF010000012.1"/>
</dbReference>
<name>A0ABU4ZLV4_9HYPH</name>
<organism evidence="1 2">
    <name type="scientific">Mesorhizobium montanum</name>
    <dbReference type="NCBI Taxonomy" id="3072323"/>
    <lineage>
        <taxon>Bacteria</taxon>
        <taxon>Pseudomonadati</taxon>
        <taxon>Pseudomonadota</taxon>
        <taxon>Alphaproteobacteria</taxon>
        <taxon>Hyphomicrobiales</taxon>
        <taxon>Phyllobacteriaceae</taxon>
        <taxon>Mesorhizobium</taxon>
    </lineage>
</organism>
<protein>
    <submittedName>
        <fullName evidence="1">Uncharacterized protein</fullName>
    </submittedName>
</protein>
<comment type="caution">
    <text evidence="1">The sequence shown here is derived from an EMBL/GenBank/DDBJ whole genome shotgun (WGS) entry which is preliminary data.</text>
</comment>
<dbReference type="Proteomes" id="UP001276840">
    <property type="component" value="Unassembled WGS sequence"/>
</dbReference>
<gene>
    <name evidence="1" type="ORF">RFM68_17785</name>
</gene>
<proteinExistence type="predicted"/>
<sequence>MSSTLDNAALVILHQQRLPPTARPAADGLVATIDSASGSPGSPLMQVEPAVSAFVFSVDNLNITATKVRLMERAGKEFGLDQTDYDSVFSYGSAIKNAVEALKRQSPSAIAEIERQLGLDQLGVSLDTLVDAIVGPQGSDHDGLDAALKQHAGGHGESEAASVQLDELGFYGG</sequence>